<proteinExistence type="predicted"/>
<protein>
    <submittedName>
        <fullName evidence="2">Uncharacterized protein</fullName>
    </submittedName>
</protein>
<organism evidence="2 3">
    <name type="scientific">Trematosphaeria pertusa</name>
    <dbReference type="NCBI Taxonomy" id="390896"/>
    <lineage>
        <taxon>Eukaryota</taxon>
        <taxon>Fungi</taxon>
        <taxon>Dikarya</taxon>
        <taxon>Ascomycota</taxon>
        <taxon>Pezizomycotina</taxon>
        <taxon>Dothideomycetes</taxon>
        <taxon>Pleosporomycetidae</taxon>
        <taxon>Pleosporales</taxon>
        <taxon>Massarineae</taxon>
        <taxon>Trematosphaeriaceae</taxon>
        <taxon>Trematosphaeria</taxon>
    </lineage>
</organism>
<dbReference type="GeneID" id="54574423"/>
<feature type="region of interest" description="Disordered" evidence="1">
    <location>
        <begin position="189"/>
        <end position="241"/>
    </location>
</feature>
<gene>
    <name evidence="2" type="ORF">BU26DRAFT_246924</name>
</gene>
<evidence type="ECO:0000313" key="2">
    <source>
        <dbReference type="EMBL" id="KAF2251920.1"/>
    </source>
</evidence>
<dbReference type="OrthoDB" id="3686967at2759"/>
<keyword evidence="3" id="KW-1185">Reference proteome</keyword>
<dbReference type="Proteomes" id="UP000800094">
    <property type="component" value="Unassembled WGS sequence"/>
</dbReference>
<dbReference type="AlphaFoldDB" id="A0A6A6IQR6"/>
<sequence>MQPDRRMSDPPHLKPPPNPFDAFVKAHTDTAVPTLSTDPAARRRIGEWLLDYMKNNAIQRTVYLGILKELGIVDPAGDPWEDRALEYWTTDSNEQPARLVQDKPPLTRFTSQCPNFDEESKSPLKFPSSDPSPSHSIPFFPPDLSPNDIYEPGSPLAGINTPDHVEVSSKPLVPQLRIRIKTPEAETNGVPVLKYDTPPDHNEGAGSIPSAPFHGLENNTAQLPIPSHNSSSSLTSRRHDSHQDLGALVVAEGVGPCTESTSPQQLLRPEDSVAISERPRATSNPECRRHVMRPNGSEIAESCSQKRMQNVDRTRKEGEPAMAESIRATSVSSFRSASPFSTLGPGPFHTANHPPISPGKQHCSTYLRVNSNIPGYHGPASEWSYPPEKQEKHWTERIRSHIKTRSSSSLFYRSSQYT</sequence>
<accession>A0A6A6IQR6</accession>
<dbReference type="RefSeq" id="XP_033686924.1">
    <property type="nucleotide sequence ID" value="XM_033821093.1"/>
</dbReference>
<dbReference type="EMBL" id="ML987192">
    <property type="protein sequence ID" value="KAF2251920.1"/>
    <property type="molecule type" value="Genomic_DNA"/>
</dbReference>
<feature type="compositionally biased region" description="Low complexity" evidence="1">
    <location>
        <begin position="126"/>
        <end position="135"/>
    </location>
</feature>
<feature type="region of interest" description="Disordered" evidence="1">
    <location>
        <begin position="102"/>
        <end position="135"/>
    </location>
</feature>
<evidence type="ECO:0000313" key="3">
    <source>
        <dbReference type="Proteomes" id="UP000800094"/>
    </source>
</evidence>
<evidence type="ECO:0000256" key="1">
    <source>
        <dbReference type="SAM" id="MobiDB-lite"/>
    </source>
</evidence>
<reference evidence="2" key="1">
    <citation type="journal article" date="2020" name="Stud. Mycol.">
        <title>101 Dothideomycetes genomes: a test case for predicting lifestyles and emergence of pathogens.</title>
        <authorList>
            <person name="Haridas S."/>
            <person name="Albert R."/>
            <person name="Binder M."/>
            <person name="Bloem J."/>
            <person name="Labutti K."/>
            <person name="Salamov A."/>
            <person name="Andreopoulos B."/>
            <person name="Baker S."/>
            <person name="Barry K."/>
            <person name="Bills G."/>
            <person name="Bluhm B."/>
            <person name="Cannon C."/>
            <person name="Castanera R."/>
            <person name="Culley D."/>
            <person name="Daum C."/>
            <person name="Ezra D."/>
            <person name="Gonzalez J."/>
            <person name="Henrissat B."/>
            <person name="Kuo A."/>
            <person name="Liang C."/>
            <person name="Lipzen A."/>
            <person name="Lutzoni F."/>
            <person name="Magnuson J."/>
            <person name="Mondo S."/>
            <person name="Nolan M."/>
            <person name="Ohm R."/>
            <person name="Pangilinan J."/>
            <person name="Park H.-J."/>
            <person name="Ramirez L."/>
            <person name="Alfaro M."/>
            <person name="Sun H."/>
            <person name="Tritt A."/>
            <person name="Yoshinaga Y."/>
            <person name="Zwiers L.-H."/>
            <person name="Turgeon B."/>
            <person name="Goodwin S."/>
            <person name="Spatafora J."/>
            <person name="Crous P."/>
            <person name="Grigoriev I."/>
        </authorList>
    </citation>
    <scope>NUCLEOTIDE SEQUENCE</scope>
    <source>
        <strain evidence="2">CBS 122368</strain>
    </source>
</reference>
<name>A0A6A6IQR6_9PLEO</name>